<comment type="caution">
    <text evidence="12">The sequence shown here is derived from an EMBL/GenBank/DDBJ whole genome shotgun (WGS) entry which is preliminary data.</text>
</comment>
<dbReference type="InterPro" id="IPR027417">
    <property type="entry name" value="P-loop_NTPase"/>
</dbReference>
<dbReference type="GO" id="GO:0140359">
    <property type="term" value="F:ABC-type transporter activity"/>
    <property type="evidence" value="ECO:0007669"/>
    <property type="project" value="InterPro"/>
</dbReference>
<evidence type="ECO:0000256" key="7">
    <source>
        <dbReference type="ARBA" id="ARBA00022989"/>
    </source>
</evidence>
<evidence type="ECO:0000256" key="1">
    <source>
        <dbReference type="ARBA" id="ARBA00004141"/>
    </source>
</evidence>
<feature type="domain" description="ABC transporter" evidence="10">
    <location>
        <begin position="227"/>
        <end position="459"/>
    </location>
</feature>
<feature type="transmembrane region" description="Helical" evidence="9">
    <location>
        <begin position="171"/>
        <end position="195"/>
    </location>
</feature>
<keyword evidence="3" id="KW-0813">Transport</keyword>
<dbReference type="InterPro" id="IPR011527">
    <property type="entry name" value="ABC1_TM_dom"/>
</dbReference>
<dbReference type="SMART" id="SM00382">
    <property type="entry name" value="AAA"/>
    <property type="match status" value="1"/>
</dbReference>
<dbReference type="PANTHER" id="PTHR24223:SF249">
    <property type="entry name" value="OS02G0288700 PROTEIN"/>
    <property type="match status" value="1"/>
</dbReference>
<keyword evidence="6" id="KW-0067">ATP-binding</keyword>
<dbReference type="CDD" id="cd18580">
    <property type="entry name" value="ABC_6TM_ABCC_D2"/>
    <property type="match status" value="1"/>
</dbReference>
<dbReference type="Proteomes" id="UP000823388">
    <property type="component" value="Chromosome 2K"/>
</dbReference>
<dbReference type="PANTHER" id="PTHR24223">
    <property type="entry name" value="ATP-BINDING CASSETTE SUB-FAMILY C"/>
    <property type="match status" value="1"/>
</dbReference>
<feature type="domain" description="ABC transmembrane type-1" evidence="11">
    <location>
        <begin position="1"/>
        <end position="197"/>
    </location>
</feature>
<evidence type="ECO:0000313" key="13">
    <source>
        <dbReference type="Proteomes" id="UP000823388"/>
    </source>
</evidence>
<accession>A0A8T0VY61</accession>
<protein>
    <submittedName>
        <fullName evidence="12">Uncharacterized protein</fullName>
    </submittedName>
</protein>
<dbReference type="Gene3D" id="1.20.1560.10">
    <property type="entry name" value="ABC transporter type 1, transmembrane domain"/>
    <property type="match status" value="1"/>
</dbReference>
<organism evidence="12 13">
    <name type="scientific">Panicum virgatum</name>
    <name type="common">Blackwell switchgrass</name>
    <dbReference type="NCBI Taxonomy" id="38727"/>
    <lineage>
        <taxon>Eukaryota</taxon>
        <taxon>Viridiplantae</taxon>
        <taxon>Streptophyta</taxon>
        <taxon>Embryophyta</taxon>
        <taxon>Tracheophyta</taxon>
        <taxon>Spermatophyta</taxon>
        <taxon>Magnoliopsida</taxon>
        <taxon>Liliopsida</taxon>
        <taxon>Poales</taxon>
        <taxon>Poaceae</taxon>
        <taxon>PACMAD clade</taxon>
        <taxon>Panicoideae</taxon>
        <taxon>Panicodae</taxon>
        <taxon>Paniceae</taxon>
        <taxon>Panicinae</taxon>
        <taxon>Panicum</taxon>
        <taxon>Panicum sect. Hiantes</taxon>
    </lineage>
</organism>
<dbReference type="GO" id="GO:0016887">
    <property type="term" value="F:ATP hydrolysis activity"/>
    <property type="evidence" value="ECO:0007669"/>
    <property type="project" value="InterPro"/>
</dbReference>
<dbReference type="CDD" id="cd03244">
    <property type="entry name" value="ABCC_MRP_domain2"/>
    <property type="match status" value="1"/>
</dbReference>
<evidence type="ECO:0000256" key="3">
    <source>
        <dbReference type="ARBA" id="ARBA00022448"/>
    </source>
</evidence>
<dbReference type="InterPro" id="IPR003439">
    <property type="entry name" value="ABC_transporter-like_ATP-bd"/>
</dbReference>
<dbReference type="EMBL" id="CM029039">
    <property type="protein sequence ID" value="KAG2640048.1"/>
    <property type="molecule type" value="Genomic_DNA"/>
</dbReference>
<evidence type="ECO:0000256" key="4">
    <source>
        <dbReference type="ARBA" id="ARBA00022692"/>
    </source>
</evidence>
<keyword evidence="13" id="KW-1185">Reference proteome</keyword>
<gene>
    <name evidence="12" type="ORF">PVAP13_2KG066132</name>
</gene>
<dbReference type="SUPFAM" id="SSF52540">
    <property type="entry name" value="P-loop containing nucleoside triphosphate hydrolases"/>
    <property type="match status" value="1"/>
</dbReference>
<dbReference type="PROSITE" id="PS50893">
    <property type="entry name" value="ABC_TRANSPORTER_2"/>
    <property type="match status" value="1"/>
</dbReference>
<proteinExistence type="inferred from homology"/>
<evidence type="ECO:0000256" key="2">
    <source>
        <dbReference type="ARBA" id="ARBA00009726"/>
    </source>
</evidence>
<feature type="transmembrane region" description="Helical" evidence="9">
    <location>
        <begin position="51"/>
        <end position="69"/>
    </location>
</feature>
<dbReference type="InterPro" id="IPR050173">
    <property type="entry name" value="ABC_transporter_C-like"/>
</dbReference>
<feature type="transmembrane region" description="Helical" evidence="9">
    <location>
        <begin position="139"/>
        <end position="159"/>
    </location>
</feature>
<evidence type="ECO:0000256" key="5">
    <source>
        <dbReference type="ARBA" id="ARBA00022741"/>
    </source>
</evidence>
<comment type="subcellular location">
    <subcellularLocation>
        <location evidence="1">Membrane</location>
        <topology evidence="1">Multi-pass membrane protein</topology>
    </subcellularLocation>
</comment>
<dbReference type="Pfam" id="PF00005">
    <property type="entry name" value="ABC_tran"/>
    <property type="match status" value="1"/>
</dbReference>
<keyword evidence="4 9" id="KW-0812">Transmembrane</keyword>
<evidence type="ECO:0000313" key="12">
    <source>
        <dbReference type="EMBL" id="KAG2640048.1"/>
    </source>
</evidence>
<evidence type="ECO:0000256" key="6">
    <source>
        <dbReference type="ARBA" id="ARBA00022840"/>
    </source>
</evidence>
<dbReference type="FunFam" id="3.40.50.300:FF:000163">
    <property type="entry name" value="Multidrug resistance-associated protein member 4"/>
    <property type="match status" value="1"/>
</dbReference>
<dbReference type="InterPro" id="IPR036640">
    <property type="entry name" value="ABC1_TM_sf"/>
</dbReference>
<dbReference type="InterPro" id="IPR044726">
    <property type="entry name" value="ABCC_6TM_D2"/>
</dbReference>
<dbReference type="Gene3D" id="3.40.50.300">
    <property type="entry name" value="P-loop containing nucleotide triphosphate hydrolases"/>
    <property type="match status" value="1"/>
</dbReference>
<evidence type="ECO:0000259" key="10">
    <source>
        <dbReference type="PROSITE" id="PS50893"/>
    </source>
</evidence>
<dbReference type="GO" id="GO:0005524">
    <property type="term" value="F:ATP binding"/>
    <property type="evidence" value="ECO:0007669"/>
    <property type="project" value="UniProtKB-KW"/>
</dbReference>
<dbReference type="GO" id="GO:0016020">
    <property type="term" value="C:membrane"/>
    <property type="evidence" value="ECO:0007669"/>
    <property type="project" value="UniProtKB-SubCell"/>
</dbReference>
<dbReference type="PROSITE" id="PS50929">
    <property type="entry name" value="ABC_TM1F"/>
    <property type="match status" value="1"/>
</dbReference>
<dbReference type="FunFam" id="1.20.1560.10:FF:000300">
    <property type="entry name" value="Putative MRP-like ABC transporter"/>
    <property type="match status" value="1"/>
</dbReference>
<keyword evidence="7 9" id="KW-1133">Transmembrane helix</keyword>
<keyword evidence="5" id="KW-0547">Nucleotide-binding</keyword>
<sequence length="467" mass="52218">MSFFDSTPSGRILNRASTDQSTVDTRIFDLMGYLLFPAIEILGTIVLMSQVAWPVFIIFILIIIASLWYQQYYIDAARELQRLVGVCRAPVMQHFAESIAGSNIIRRFQKERQFISSIGHLMDNLSRPILYNAAAMEWLCFRLDILSSFIFSFTLILQVSSPSSLIDPKTAGLAVTYGLSLNMLQGWAIAVLCSLENRMISVERILQYTNIPPEPPLTISESRPNCKWPTEVRYAPQLPFVLKGLMCIFPGGKKTGIVGRTGGGKSTLIQALFRIVDPCIGQVLIDGIDICTIGLHDLRTRLSIIPQDPVMFEGTLRSNIDSLEEYSDEQIWEALDSCHLGDEVRKTELKLDSKVTESGKNWSAGQRQLVCLGRVILKRRKILVLDEATSSVDPITDSLIQKTLKHKFTECTIITIAHRITSVLDSDKVLLLDNGEIAEHDAPAKLLEGGSSLFSKLVYEYTMGSDY</sequence>
<keyword evidence="8 9" id="KW-0472">Membrane</keyword>
<dbReference type="SUPFAM" id="SSF90123">
    <property type="entry name" value="ABC transporter transmembrane region"/>
    <property type="match status" value="1"/>
</dbReference>
<comment type="similarity">
    <text evidence="2">Belongs to the ABC transporter superfamily. ABCC family. Conjugate transporter (TC 3.A.1.208) subfamily.</text>
</comment>
<evidence type="ECO:0000256" key="9">
    <source>
        <dbReference type="SAM" id="Phobius"/>
    </source>
</evidence>
<dbReference type="AlphaFoldDB" id="A0A8T0VY61"/>
<name>A0A8T0VY61_PANVG</name>
<evidence type="ECO:0000256" key="8">
    <source>
        <dbReference type="ARBA" id="ARBA00023136"/>
    </source>
</evidence>
<dbReference type="InterPro" id="IPR003593">
    <property type="entry name" value="AAA+_ATPase"/>
</dbReference>
<evidence type="ECO:0000259" key="11">
    <source>
        <dbReference type="PROSITE" id="PS50929"/>
    </source>
</evidence>
<dbReference type="Pfam" id="PF00664">
    <property type="entry name" value="ABC_membrane"/>
    <property type="match status" value="1"/>
</dbReference>
<reference evidence="12" key="1">
    <citation type="submission" date="2020-05" db="EMBL/GenBank/DDBJ databases">
        <title>WGS assembly of Panicum virgatum.</title>
        <authorList>
            <person name="Lovell J.T."/>
            <person name="Jenkins J."/>
            <person name="Shu S."/>
            <person name="Juenger T.E."/>
            <person name="Schmutz J."/>
        </authorList>
    </citation>
    <scope>NUCLEOTIDE SEQUENCE</scope>
    <source>
        <strain evidence="12">AP13</strain>
    </source>
</reference>